<keyword evidence="4 6" id="KW-0131">Cell cycle</keyword>
<feature type="binding site" evidence="4">
    <location>
        <position position="190"/>
    </location>
    <ligand>
        <name>GTP</name>
        <dbReference type="ChEBI" id="CHEBI:37565"/>
    </ligand>
</feature>
<sequence length="541" mass="57007">MNLNLMMSDDDELRPRITVFGVGGAGGNAVNNMIEKQLDGVTFVVANTDAQALAQSRSEARIQLGPKVTEGLGAGAKPSIGAQAAEETIEDIVDHLMGAHMCFITAGMGGGTGTGAAPIIAQAAREMGILTVGVVTKPFQFEGSKRMRQADEGVENLQKVVDTLIIIPNQNLFRIANEKTTFTEAFALADDVLYQGVKGVTDLMVRPGLINLDFADVRAVMDEMGKAMMGTGEATGDNRAVEAAEKAIANPLLDEISLHGAKGVLINITGGHDLTLFEMDEAAEKIREKVDSDANIIVGSTLDPTMEGKVRVSVVATGIDSSAAAEAPAPRRGLKEPLTQTPTVGSRAMAPAAAPAPEEAPVPPRRSPVMESPAARPAPAPEDLPEPAYRPAAEPVAEARPAVRVDTRSMDQRLSDPASEFTAPSRPQAPRGEPAPAMKERLDRALNRGVEVPVAPRRPGAPAAPAAPTPQGRMSGLGRMLNRVAGAAPEAERPRPETIAERVSDRLARARQAETDFDDLASPDAAQDNVEIPAFLRRQAN</sequence>
<keyword evidence="2 4" id="KW-0547">Nucleotide-binding</keyword>
<dbReference type="Gene3D" id="3.30.1330.20">
    <property type="entry name" value="Tubulin/FtsZ, C-terminal domain"/>
    <property type="match status" value="1"/>
</dbReference>
<keyword evidence="3 4" id="KW-0342">GTP-binding</keyword>
<dbReference type="Proteomes" id="UP001589799">
    <property type="component" value="Unassembled WGS sequence"/>
</dbReference>
<feature type="binding site" evidence="4">
    <location>
        <position position="142"/>
    </location>
    <ligand>
        <name>GTP</name>
        <dbReference type="ChEBI" id="CHEBI:37565"/>
    </ligand>
</feature>
<dbReference type="NCBIfam" id="TIGR00065">
    <property type="entry name" value="ftsZ"/>
    <property type="match status" value="1"/>
</dbReference>
<evidence type="ECO:0000259" key="9">
    <source>
        <dbReference type="SMART" id="SM00865"/>
    </source>
</evidence>
<dbReference type="InterPro" id="IPR003008">
    <property type="entry name" value="Tubulin_FtsZ_GTPase"/>
</dbReference>
<dbReference type="InterPro" id="IPR036525">
    <property type="entry name" value="Tubulin/FtsZ_GTPase_sf"/>
</dbReference>
<dbReference type="SMART" id="SM00865">
    <property type="entry name" value="Tubulin_C"/>
    <property type="match status" value="1"/>
</dbReference>
<dbReference type="InterPro" id="IPR045061">
    <property type="entry name" value="FtsZ/CetZ"/>
</dbReference>
<name>A0ABV6I2M8_9RHOB</name>
<feature type="compositionally biased region" description="Low complexity" evidence="7">
    <location>
        <begin position="448"/>
        <end position="466"/>
    </location>
</feature>
<keyword evidence="11" id="KW-1185">Reference proteome</keyword>
<dbReference type="InterPro" id="IPR000158">
    <property type="entry name" value="Cell_div_FtsZ"/>
</dbReference>
<evidence type="ECO:0000313" key="11">
    <source>
        <dbReference type="Proteomes" id="UP001589799"/>
    </source>
</evidence>
<feature type="binding site" evidence="4">
    <location>
        <position position="146"/>
    </location>
    <ligand>
        <name>GTP</name>
        <dbReference type="ChEBI" id="CHEBI:37565"/>
    </ligand>
</feature>
<proteinExistence type="inferred from homology"/>
<evidence type="ECO:0000256" key="4">
    <source>
        <dbReference type="HAMAP-Rule" id="MF_00909"/>
    </source>
</evidence>
<dbReference type="Pfam" id="PF00091">
    <property type="entry name" value="Tubulin"/>
    <property type="match status" value="1"/>
</dbReference>
<evidence type="ECO:0000313" key="10">
    <source>
        <dbReference type="EMBL" id="MFC0340471.1"/>
    </source>
</evidence>
<feature type="domain" description="Tubulin/FtsZ 2-layer sandwich" evidence="9">
    <location>
        <begin position="210"/>
        <end position="328"/>
    </location>
</feature>
<dbReference type="InterPro" id="IPR024757">
    <property type="entry name" value="FtsZ_C"/>
</dbReference>
<comment type="subcellular location">
    <subcellularLocation>
        <location evidence="4">Cytoplasm</location>
    </subcellularLocation>
    <text evidence="4">Assembles at midcell at the inner surface of the cytoplasmic membrane.</text>
</comment>
<feature type="binding site" evidence="4">
    <location>
        <begin position="24"/>
        <end position="28"/>
    </location>
    <ligand>
        <name>GTP</name>
        <dbReference type="ChEBI" id="CHEBI:37565"/>
    </ligand>
</feature>
<keyword evidence="4 6" id="KW-0717">Septation</keyword>
<keyword evidence="4 6" id="KW-0132">Cell division</keyword>
<feature type="compositionally biased region" description="Low complexity" evidence="7">
    <location>
        <begin position="346"/>
        <end position="357"/>
    </location>
</feature>
<evidence type="ECO:0000256" key="2">
    <source>
        <dbReference type="ARBA" id="ARBA00022741"/>
    </source>
</evidence>
<dbReference type="RefSeq" id="WP_377698117.1">
    <property type="nucleotide sequence ID" value="NZ_JBHLWE010000017.1"/>
</dbReference>
<dbReference type="EMBL" id="JBHLWE010000017">
    <property type="protein sequence ID" value="MFC0340471.1"/>
    <property type="molecule type" value="Genomic_DNA"/>
</dbReference>
<dbReference type="InterPro" id="IPR008280">
    <property type="entry name" value="Tub_FtsZ_C"/>
</dbReference>
<dbReference type="PANTHER" id="PTHR30314">
    <property type="entry name" value="CELL DIVISION PROTEIN FTSZ-RELATED"/>
    <property type="match status" value="1"/>
</dbReference>
<dbReference type="Gene3D" id="3.40.50.1440">
    <property type="entry name" value="Tubulin/FtsZ, GTPase domain"/>
    <property type="match status" value="1"/>
</dbReference>
<dbReference type="CDD" id="cd02201">
    <property type="entry name" value="FtsZ_type1"/>
    <property type="match status" value="1"/>
</dbReference>
<protein>
    <recommendedName>
        <fullName evidence="4 5">Cell division protein FtsZ</fullName>
    </recommendedName>
</protein>
<dbReference type="HAMAP" id="MF_00909">
    <property type="entry name" value="FtsZ"/>
    <property type="match status" value="1"/>
</dbReference>
<accession>A0ABV6I2M8</accession>
<feature type="compositionally biased region" description="Basic and acidic residues" evidence="7">
    <location>
        <begin position="401"/>
        <end position="414"/>
    </location>
</feature>
<dbReference type="SUPFAM" id="SSF52490">
    <property type="entry name" value="Tubulin nucleotide-binding domain-like"/>
    <property type="match status" value="1"/>
</dbReference>
<evidence type="ECO:0000256" key="3">
    <source>
        <dbReference type="ARBA" id="ARBA00023134"/>
    </source>
</evidence>
<comment type="similarity">
    <text evidence="1 4 6">Belongs to the FtsZ family.</text>
</comment>
<dbReference type="SMART" id="SM00864">
    <property type="entry name" value="Tubulin"/>
    <property type="match status" value="1"/>
</dbReference>
<evidence type="ECO:0000256" key="7">
    <source>
        <dbReference type="SAM" id="MobiDB-lite"/>
    </source>
</evidence>
<feature type="compositionally biased region" description="Low complexity" evidence="7">
    <location>
        <begin position="322"/>
        <end position="331"/>
    </location>
</feature>
<dbReference type="InterPro" id="IPR037103">
    <property type="entry name" value="Tubulin/FtsZ-like_C"/>
</dbReference>
<feature type="domain" description="Tubulin/FtsZ GTPase" evidence="8">
    <location>
        <begin position="16"/>
        <end position="208"/>
    </location>
</feature>
<feature type="binding site" evidence="4">
    <location>
        <begin position="111"/>
        <end position="113"/>
    </location>
    <ligand>
        <name>GTP</name>
        <dbReference type="ChEBI" id="CHEBI:37565"/>
    </ligand>
</feature>
<dbReference type="InterPro" id="IPR020805">
    <property type="entry name" value="Cell_div_FtsZ_CS"/>
</dbReference>
<dbReference type="SUPFAM" id="SSF55307">
    <property type="entry name" value="Tubulin C-terminal domain-like"/>
    <property type="match status" value="1"/>
</dbReference>
<dbReference type="GO" id="GO:0051301">
    <property type="term" value="P:cell division"/>
    <property type="evidence" value="ECO:0007669"/>
    <property type="project" value="UniProtKB-KW"/>
</dbReference>
<evidence type="ECO:0000256" key="5">
    <source>
        <dbReference type="NCBIfam" id="TIGR00065"/>
    </source>
</evidence>
<feature type="region of interest" description="Disordered" evidence="7">
    <location>
        <begin position="322"/>
        <end position="541"/>
    </location>
</feature>
<dbReference type="PANTHER" id="PTHR30314:SF3">
    <property type="entry name" value="MITOCHONDRIAL DIVISION PROTEIN FSZA"/>
    <property type="match status" value="1"/>
</dbReference>
<dbReference type="PROSITE" id="PS01135">
    <property type="entry name" value="FTSZ_2"/>
    <property type="match status" value="1"/>
</dbReference>
<evidence type="ECO:0000256" key="1">
    <source>
        <dbReference type="ARBA" id="ARBA00009690"/>
    </source>
</evidence>
<comment type="function">
    <text evidence="4 6">Essential cell division protein that forms a contractile ring structure (Z ring) at the future cell division site. The regulation of the ring assembly controls the timing and the location of cell division. One of the functions of the FtsZ ring is to recruit other cell division proteins to the septum to produce a new cell wall between the dividing cells. Binds GTP and shows GTPase activity.</text>
</comment>
<dbReference type="Pfam" id="PF12327">
    <property type="entry name" value="FtsZ_C"/>
    <property type="match status" value="1"/>
</dbReference>
<reference evidence="10 11" key="1">
    <citation type="submission" date="2024-09" db="EMBL/GenBank/DDBJ databases">
        <authorList>
            <person name="Sun Q."/>
            <person name="Mori K."/>
        </authorList>
    </citation>
    <scope>NUCLEOTIDE SEQUENCE [LARGE SCALE GENOMIC DNA]</scope>
    <source>
        <strain evidence="10 11">KCTC 22789</strain>
    </source>
</reference>
<gene>
    <name evidence="4 10" type="primary">ftsZ</name>
    <name evidence="10" type="ORF">ACFFII_06795</name>
</gene>
<dbReference type="InterPro" id="IPR018316">
    <property type="entry name" value="Tubulin/FtsZ_2-layer-sand-dom"/>
</dbReference>
<keyword evidence="4" id="KW-0963">Cytoplasm</keyword>
<feature type="compositionally biased region" description="Low complexity" evidence="7">
    <location>
        <begin position="386"/>
        <end position="400"/>
    </location>
</feature>
<evidence type="ECO:0000256" key="6">
    <source>
        <dbReference type="RuleBase" id="RU000631"/>
    </source>
</evidence>
<comment type="subunit">
    <text evidence="4">Homodimer. Polymerizes to form a dynamic ring structure in a strictly GTP-dependent manner. Interacts directly with several other division proteins.</text>
</comment>
<feature type="compositionally biased region" description="Basic and acidic residues" evidence="7">
    <location>
        <begin position="490"/>
        <end position="514"/>
    </location>
</feature>
<dbReference type="PROSITE" id="PS01134">
    <property type="entry name" value="FTSZ_1"/>
    <property type="match status" value="1"/>
</dbReference>
<evidence type="ECO:0000259" key="8">
    <source>
        <dbReference type="SMART" id="SM00864"/>
    </source>
</evidence>
<dbReference type="PRINTS" id="PR00423">
    <property type="entry name" value="CELLDVISFTSZ"/>
</dbReference>
<organism evidence="10 11">
    <name type="scientific">Paracoccus niistensis</name>
    <dbReference type="NCBI Taxonomy" id="632935"/>
    <lineage>
        <taxon>Bacteria</taxon>
        <taxon>Pseudomonadati</taxon>
        <taxon>Pseudomonadota</taxon>
        <taxon>Alphaproteobacteria</taxon>
        <taxon>Rhodobacterales</taxon>
        <taxon>Paracoccaceae</taxon>
        <taxon>Paracoccus</taxon>
    </lineage>
</organism>
<comment type="caution">
    <text evidence="10">The sequence shown here is derived from an EMBL/GenBank/DDBJ whole genome shotgun (WGS) entry which is preliminary data.</text>
</comment>